<keyword evidence="2" id="KW-0479">Metal-binding</keyword>
<dbReference type="AlphaFoldDB" id="A0A4Q0VPP8"/>
<evidence type="ECO:0000259" key="3">
    <source>
        <dbReference type="Pfam" id="PF12850"/>
    </source>
</evidence>
<evidence type="ECO:0000313" key="4">
    <source>
        <dbReference type="EMBL" id="RXI98462.1"/>
    </source>
</evidence>
<evidence type="ECO:0000256" key="2">
    <source>
        <dbReference type="RuleBase" id="RU362039"/>
    </source>
</evidence>
<evidence type="ECO:0000256" key="1">
    <source>
        <dbReference type="ARBA" id="ARBA00008950"/>
    </source>
</evidence>
<dbReference type="NCBIfam" id="TIGR00040">
    <property type="entry name" value="yfcE"/>
    <property type="match status" value="1"/>
</dbReference>
<dbReference type="Pfam" id="PF12850">
    <property type="entry name" value="Metallophos_2"/>
    <property type="match status" value="1"/>
</dbReference>
<name>A0A4Q0VPP8_9BACI</name>
<dbReference type="GO" id="GO:0016787">
    <property type="term" value="F:hydrolase activity"/>
    <property type="evidence" value="ECO:0007669"/>
    <property type="project" value="UniProtKB-UniRule"/>
</dbReference>
<dbReference type="InterPro" id="IPR024654">
    <property type="entry name" value="Calcineurin-like_PHP_lpxH"/>
</dbReference>
<dbReference type="GO" id="GO:0046872">
    <property type="term" value="F:metal ion binding"/>
    <property type="evidence" value="ECO:0007669"/>
    <property type="project" value="UniProtKB-KW"/>
</dbReference>
<dbReference type="EC" id="3.1.4.-" evidence="2"/>
<gene>
    <name evidence="4" type="ORF">DS745_19250</name>
</gene>
<dbReference type="InterPro" id="IPR000979">
    <property type="entry name" value="Phosphodiesterase_MJ0936/Vps29"/>
</dbReference>
<sequence>MKVLIISDSHGLEEELFQVLRKHEKEVELMIHCGDSELPKALFNEFSNLLMVGGNCDYDKEYDQEITTMVSNYKVFITHGHMYNVKSSAVNLSYRAEEFGAKLVCYGHSHIAVSFQENGVVYINPGSFKLPRKRKERTYVLINFKDNVATVTYYDHTGTEILDLKNRYDLV</sequence>
<reference evidence="4 5" key="1">
    <citation type="journal article" date="2019" name="Int. J. Syst. Evol. Microbiol.">
        <title>Anaerobacillus alkaliphilus sp. nov., a novel alkaliphilic and moderately halophilic bacterium.</title>
        <authorList>
            <person name="Borsodi A.K."/>
            <person name="Aszalos J.M."/>
            <person name="Bihari P."/>
            <person name="Nagy I."/>
            <person name="Schumann P."/>
            <person name="Sproer C."/>
            <person name="Kovacs A.L."/>
            <person name="Boka K."/>
            <person name="Dobosy P."/>
            <person name="Ovari M."/>
            <person name="Szili-Kovacs T."/>
            <person name="Toth E."/>
        </authorList>
    </citation>
    <scope>NUCLEOTIDE SEQUENCE [LARGE SCALE GENOMIC DNA]</scope>
    <source>
        <strain evidence="4 5">B16-10</strain>
    </source>
</reference>
<dbReference type="OrthoDB" id="9800565at2"/>
<dbReference type="SUPFAM" id="SSF56300">
    <property type="entry name" value="Metallo-dependent phosphatases"/>
    <property type="match status" value="1"/>
</dbReference>
<accession>A0A4Q0VPP8</accession>
<dbReference type="RefSeq" id="WP_129079817.1">
    <property type="nucleotide sequence ID" value="NZ_QOUX01000046.1"/>
</dbReference>
<dbReference type="EMBL" id="QOUX01000046">
    <property type="protein sequence ID" value="RXI98462.1"/>
    <property type="molecule type" value="Genomic_DNA"/>
</dbReference>
<protein>
    <recommendedName>
        <fullName evidence="2">Phosphoesterase</fullName>
        <ecNumber evidence="2">3.1.4.-</ecNumber>
    </recommendedName>
</protein>
<comment type="caution">
    <text evidence="4">The sequence shown here is derived from an EMBL/GenBank/DDBJ whole genome shotgun (WGS) entry which is preliminary data.</text>
</comment>
<dbReference type="InterPro" id="IPR029052">
    <property type="entry name" value="Metallo-depent_PP-like"/>
</dbReference>
<comment type="similarity">
    <text evidence="1 2">Belongs to the metallophosphoesterase superfamily. YfcE family.</text>
</comment>
<dbReference type="PANTHER" id="PTHR11124">
    <property type="entry name" value="VACUOLAR SORTING PROTEIN VPS29"/>
    <property type="match status" value="1"/>
</dbReference>
<evidence type="ECO:0000313" key="5">
    <source>
        <dbReference type="Proteomes" id="UP000290649"/>
    </source>
</evidence>
<proteinExistence type="inferred from homology"/>
<dbReference type="Gene3D" id="3.60.21.10">
    <property type="match status" value="1"/>
</dbReference>
<comment type="cofactor">
    <cofactor evidence="2">
        <name>a divalent metal cation</name>
        <dbReference type="ChEBI" id="CHEBI:60240"/>
    </cofactor>
</comment>
<dbReference type="Proteomes" id="UP000290649">
    <property type="component" value="Unassembled WGS sequence"/>
</dbReference>
<organism evidence="4 5">
    <name type="scientific">Anaerobacillus alkaliphilus</name>
    <dbReference type="NCBI Taxonomy" id="1548597"/>
    <lineage>
        <taxon>Bacteria</taxon>
        <taxon>Bacillati</taxon>
        <taxon>Bacillota</taxon>
        <taxon>Bacilli</taxon>
        <taxon>Bacillales</taxon>
        <taxon>Bacillaceae</taxon>
        <taxon>Anaerobacillus</taxon>
    </lineage>
</organism>
<feature type="domain" description="Calcineurin-like phosphoesterase" evidence="3">
    <location>
        <begin position="1"/>
        <end position="146"/>
    </location>
</feature>
<keyword evidence="5" id="KW-1185">Reference proteome</keyword>